<feature type="compositionally biased region" description="Basic and acidic residues" evidence="3">
    <location>
        <begin position="95"/>
        <end position="107"/>
    </location>
</feature>
<proteinExistence type="predicted"/>
<dbReference type="InterPro" id="IPR023780">
    <property type="entry name" value="Chromo_domain"/>
</dbReference>
<gene>
    <name evidence="5" type="ORF">HPBE_LOCUS394</name>
</gene>
<name>A0A183F2M4_HELPZ</name>
<dbReference type="Gene3D" id="2.40.50.40">
    <property type="match status" value="1"/>
</dbReference>
<feature type="region of interest" description="Disordered" evidence="3">
    <location>
        <begin position="86"/>
        <end position="129"/>
    </location>
</feature>
<dbReference type="CDD" id="cd00024">
    <property type="entry name" value="CD_CSD"/>
    <property type="match status" value="1"/>
</dbReference>
<feature type="domain" description="Chromo" evidence="4">
    <location>
        <begin position="32"/>
        <end position="90"/>
    </location>
</feature>
<evidence type="ECO:0000313" key="6">
    <source>
        <dbReference type="Proteomes" id="UP000050761"/>
    </source>
</evidence>
<evidence type="ECO:0000256" key="2">
    <source>
        <dbReference type="ARBA" id="ARBA00023242"/>
    </source>
</evidence>
<evidence type="ECO:0000259" key="4">
    <source>
        <dbReference type="PROSITE" id="PS50013"/>
    </source>
</evidence>
<keyword evidence="6" id="KW-1185">Reference proteome</keyword>
<reference evidence="5 6" key="1">
    <citation type="submission" date="2018-11" db="EMBL/GenBank/DDBJ databases">
        <authorList>
            <consortium name="Pathogen Informatics"/>
        </authorList>
    </citation>
    <scope>NUCLEOTIDE SEQUENCE [LARGE SCALE GENOMIC DNA]</scope>
</reference>
<dbReference type="Proteomes" id="UP000050761">
    <property type="component" value="Unassembled WGS sequence"/>
</dbReference>
<protein>
    <submittedName>
        <fullName evidence="7">Chromo domain-containing protein</fullName>
    </submittedName>
</protein>
<evidence type="ECO:0000313" key="5">
    <source>
        <dbReference type="EMBL" id="VDO18776.1"/>
    </source>
</evidence>
<dbReference type="SMART" id="SM00298">
    <property type="entry name" value="CHROMO"/>
    <property type="match status" value="1"/>
</dbReference>
<dbReference type="Pfam" id="PF00385">
    <property type="entry name" value="Chromo"/>
    <property type="match status" value="1"/>
</dbReference>
<dbReference type="WBParaSite" id="HPBE_0000039301-mRNA-1">
    <property type="protein sequence ID" value="HPBE_0000039301-mRNA-1"/>
    <property type="gene ID" value="HPBE_0000039301"/>
</dbReference>
<organism evidence="6 7">
    <name type="scientific">Heligmosomoides polygyrus</name>
    <name type="common">Parasitic roundworm</name>
    <dbReference type="NCBI Taxonomy" id="6339"/>
    <lineage>
        <taxon>Eukaryota</taxon>
        <taxon>Metazoa</taxon>
        <taxon>Ecdysozoa</taxon>
        <taxon>Nematoda</taxon>
        <taxon>Chromadorea</taxon>
        <taxon>Rhabditida</taxon>
        <taxon>Rhabditina</taxon>
        <taxon>Rhabditomorpha</taxon>
        <taxon>Strongyloidea</taxon>
        <taxon>Heligmosomidae</taxon>
        <taxon>Heligmosomoides</taxon>
    </lineage>
</organism>
<evidence type="ECO:0000256" key="1">
    <source>
        <dbReference type="ARBA" id="ARBA00004123"/>
    </source>
</evidence>
<reference evidence="7" key="2">
    <citation type="submission" date="2019-09" db="UniProtKB">
        <authorList>
            <consortium name="WormBaseParasite"/>
        </authorList>
    </citation>
    <scope>IDENTIFICATION</scope>
</reference>
<accession>A0A3P7TC90</accession>
<dbReference type="OrthoDB" id="5376140at2759"/>
<dbReference type="PROSITE" id="PS50013">
    <property type="entry name" value="CHROMO_2"/>
    <property type="match status" value="1"/>
</dbReference>
<dbReference type="InterPro" id="IPR051219">
    <property type="entry name" value="Heterochromatin_chromo-domain"/>
</dbReference>
<dbReference type="SUPFAM" id="SSF54160">
    <property type="entry name" value="Chromo domain-like"/>
    <property type="match status" value="1"/>
</dbReference>
<accession>A0A183F2M4</accession>
<dbReference type="AlphaFoldDB" id="A0A183F2M4"/>
<dbReference type="PANTHER" id="PTHR22812">
    <property type="entry name" value="CHROMOBOX PROTEIN"/>
    <property type="match status" value="1"/>
</dbReference>
<evidence type="ECO:0000256" key="3">
    <source>
        <dbReference type="SAM" id="MobiDB-lite"/>
    </source>
</evidence>
<keyword evidence="2" id="KW-0539">Nucleus</keyword>
<dbReference type="InterPro" id="IPR000953">
    <property type="entry name" value="Chromo/chromo_shadow_dom"/>
</dbReference>
<dbReference type="EMBL" id="UZAH01000263">
    <property type="protein sequence ID" value="VDO18776.1"/>
    <property type="molecule type" value="Genomic_DNA"/>
</dbReference>
<sequence>MRKKSKSRKARRTGSPIGEEDDSEVEVTEEVYEVECVVDHRVRRTGVEYKVRWRGWSPQFDEWLHHTKMDCPDAIQEYWRSLEAVKQAGSSKKREHSDTTDATESRKSVGFFASGKAQDSADDGNLPRQ</sequence>
<dbReference type="InterPro" id="IPR016197">
    <property type="entry name" value="Chromo-like_dom_sf"/>
</dbReference>
<dbReference type="GO" id="GO:0005634">
    <property type="term" value="C:nucleus"/>
    <property type="evidence" value="ECO:0007669"/>
    <property type="project" value="UniProtKB-SubCell"/>
</dbReference>
<feature type="region of interest" description="Disordered" evidence="3">
    <location>
        <begin position="1"/>
        <end position="25"/>
    </location>
</feature>
<evidence type="ECO:0000313" key="7">
    <source>
        <dbReference type="WBParaSite" id="HPBE_0000039301-mRNA-1"/>
    </source>
</evidence>
<feature type="compositionally biased region" description="Basic residues" evidence="3">
    <location>
        <begin position="1"/>
        <end position="12"/>
    </location>
</feature>
<comment type="subcellular location">
    <subcellularLocation>
        <location evidence="1">Nucleus</location>
    </subcellularLocation>
</comment>